<sequence length="851" mass="92804">MADTSASVAPKSARASATASASGSGRQDAAPRFGAWWTIMRSIGDMSLPVFFSSIHVSNASLVPAPTTPLIVCANHSNTIIDVAVLASHFPHRRPLHFWAKAGFFKNPITRWILTSSGNIKVDRRNKNNQALFQGTFRAMKAGGAIALFPEGGSYTIPYVADLKMGAAWAALEYARYLQLESDGGKQNTQVEILPTAVVFDDKSRFRSRALLRFGKPIRLDAYIDEFLSAPSPSDEPAKGSVPRVKEDGTVPATPESMTRTNTSTGPAGVESYASPAHRAVARLTADLQRAIEALTFNAPDWETFQATRAARELVFELEPETLSALRVGMDEHVEVSRELMGLLTQGDETSTAARRALFVYACMLHLCDVDNLTLARVLRRSPAGWGNGLCSTVRAMAVRLLLYVPVFGPTLVPMYLAPRAVAHHFARREEESLSSVKTLVGFVFTSSLYAALVVKTMQWTRWTPPGLLVGIAAVWWLHDLNRSNIDTAYGLVKQLRLGWRLWRANPSTAPTKPACRNERSMFFYGTLVHPRILARVIGSAGAHVRVQNAVLDGATLYHVRGEEYPGLVRTPTGMVKGTLVTGLTDADVQCLDAFEGDEYVRVRVGVVPDPSARVECNETRIANAGTAPLHAVLSSLTSARMDEVRAGGEVVEDVEVYAWSAGREKLEERVWEFDVFAREHAARWVGDGAEAEHEHEYQVVDAVQANITATQTMTSTPPSETPPAAANKEGWIESAASSLSSDAMVQEAITRVCAQLSDKPSIQFYVDRAFAPRKRPSLSNSQLLAALLAARNQARDALHSLVSIADTGALDTLIAAHARALHSHHLAVQPHWPFTPAQYASTRTEPKKSI</sequence>
<evidence type="ECO:0000313" key="4">
    <source>
        <dbReference type="Proteomes" id="UP000053758"/>
    </source>
</evidence>
<feature type="compositionally biased region" description="Polar residues" evidence="1">
    <location>
        <begin position="256"/>
        <end position="266"/>
    </location>
</feature>
<reference evidence="4" key="1">
    <citation type="journal article" date="2014" name="Genome Announc.">
        <title>Draft Genome Sequence of the Yeast Pseudozyma antarctica Type Strain JCM10317, a Producer of the Glycolipid Biosurfactants, Mannosylerythritol Lipids.</title>
        <authorList>
            <person name="Saika A."/>
            <person name="Koike H."/>
            <person name="Hori T."/>
            <person name="Fukuoka T."/>
            <person name="Sato S."/>
            <person name="Habe H."/>
            <person name="Kitamoto D."/>
            <person name="Morita T."/>
        </authorList>
    </citation>
    <scope>NUCLEOTIDE SEQUENCE [LARGE SCALE GENOMIC DNA]</scope>
    <source>
        <strain evidence="4">JCM 10317</strain>
    </source>
</reference>
<protein>
    <submittedName>
        <fullName evidence="3">Glycerol-3-phosphate-acyltransferase</fullName>
    </submittedName>
</protein>
<feature type="region of interest" description="Disordered" evidence="1">
    <location>
        <begin position="1"/>
        <end position="29"/>
    </location>
</feature>
<gene>
    <name evidence="3" type="ORF">PAN0_014d4977</name>
</gene>
<dbReference type="Pfam" id="PF01553">
    <property type="entry name" value="Acyltransferase"/>
    <property type="match status" value="1"/>
</dbReference>
<dbReference type="SUPFAM" id="SSF69593">
    <property type="entry name" value="Glycerol-3-phosphate (1)-acyltransferase"/>
    <property type="match status" value="1"/>
</dbReference>
<dbReference type="GO" id="GO:0004366">
    <property type="term" value="F:glycerol-3-phosphate O-acyltransferase activity"/>
    <property type="evidence" value="ECO:0007669"/>
    <property type="project" value="TreeGrafter"/>
</dbReference>
<dbReference type="EMBL" id="DF830081">
    <property type="protein sequence ID" value="GAK66754.1"/>
    <property type="molecule type" value="Genomic_DNA"/>
</dbReference>
<keyword evidence="3" id="KW-0808">Transferase</keyword>
<keyword evidence="3" id="KW-0012">Acyltransferase</keyword>
<dbReference type="InterPro" id="IPR013024">
    <property type="entry name" value="GGCT-like"/>
</dbReference>
<dbReference type="GO" id="GO:0008654">
    <property type="term" value="P:phospholipid biosynthetic process"/>
    <property type="evidence" value="ECO:0007669"/>
    <property type="project" value="TreeGrafter"/>
</dbReference>
<evidence type="ECO:0000256" key="1">
    <source>
        <dbReference type="SAM" id="MobiDB-lite"/>
    </source>
</evidence>
<dbReference type="Proteomes" id="UP000053758">
    <property type="component" value="Unassembled WGS sequence"/>
</dbReference>
<keyword evidence="4" id="KW-1185">Reference proteome</keyword>
<name>A0A081CJA8_PSEA2</name>
<dbReference type="RefSeq" id="XP_014655169.1">
    <property type="nucleotide sequence ID" value="XM_014799683.1"/>
</dbReference>
<dbReference type="InterPro" id="IPR036568">
    <property type="entry name" value="GGCT-like_sf"/>
</dbReference>
<dbReference type="Pfam" id="PF06094">
    <property type="entry name" value="GGACT"/>
    <property type="match status" value="1"/>
</dbReference>
<dbReference type="AlphaFoldDB" id="A0A081CJA8"/>
<evidence type="ECO:0000313" key="3">
    <source>
        <dbReference type="EMBL" id="GAK66754.1"/>
    </source>
</evidence>
<accession>A0A081CJA8</accession>
<dbReference type="CDD" id="cd06661">
    <property type="entry name" value="GGCT_like"/>
    <property type="match status" value="1"/>
</dbReference>
<dbReference type="CDD" id="cd07992">
    <property type="entry name" value="LPLAT_AAK14816-like"/>
    <property type="match status" value="1"/>
</dbReference>
<evidence type="ECO:0000259" key="2">
    <source>
        <dbReference type="SMART" id="SM00563"/>
    </source>
</evidence>
<organism evidence="3 4">
    <name type="scientific">Pseudozyma antarctica</name>
    <name type="common">Yeast</name>
    <name type="synonym">Candida antarctica</name>
    <dbReference type="NCBI Taxonomy" id="84753"/>
    <lineage>
        <taxon>Eukaryota</taxon>
        <taxon>Fungi</taxon>
        <taxon>Dikarya</taxon>
        <taxon>Basidiomycota</taxon>
        <taxon>Ustilaginomycotina</taxon>
        <taxon>Ustilaginomycetes</taxon>
        <taxon>Ustilaginales</taxon>
        <taxon>Ustilaginaceae</taxon>
        <taxon>Moesziomyces</taxon>
    </lineage>
</organism>
<dbReference type="InterPro" id="IPR009288">
    <property type="entry name" value="AIG2-like_dom"/>
</dbReference>
<dbReference type="GO" id="GO:0016287">
    <property type="term" value="F:glycerone-phosphate O-acyltransferase activity"/>
    <property type="evidence" value="ECO:0007669"/>
    <property type="project" value="TreeGrafter"/>
</dbReference>
<proteinExistence type="predicted"/>
<feature type="compositionally biased region" description="Low complexity" evidence="1">
    <location>
        <begin position="12"/>
        <end position="26"/>
    </location>
</feature>
<dbReference type="PANTHER" id="PTHR31605:SF0">
    <property type="entry name" value="GLYCEROL-3-PHOSPHATE O-ACYLTRANSFERASE 1"/>
    <property type="match status" value="1"/>
</dbReference>
<dbReference type="SMART" id="SM00563">
    <property type="entry name" value="PlsC"/>
    <property type="match status" value="1"/>
</dbReference>
<dbReference type="InterPro" id="IPR002123">
    <property type="entry name" value="Plipid/glycerol_acylTrfase"/>
</dbReference>
<dbReference type="HOGENOM" id="CLU_008597_0_0_1"/>
<dbReference type="InterPro" id="IPR052744">
    <property type="entry name" value="GPAT/DAPAT"/>
</dbReference>
<dbReference type="PANTHER" id="PTHR31605">
    <property type="entry name" value="GLYCEROL-3-PHOSPHATE O-ACYLTRANSFERASE 1"/>
    <property type="match status" value="1"/>
</dbReference>
<feature type="domain" description="Phospholipid/glycerol acyltransferase" evidence="2">
    <location>
        <begin position="70"/>
        <end position="201"/>
    </location>
</feature>
<dbReference type="SUPFAM" id="SSF110857">
    <property type="entry name" value="Gamma-glutamyl cyclotransferase-like"/>
    <property type="match status" value="1"/>
</dbReference>
<dbReference type="Gene3D" id="3.10.490.10">
    <property type="entry name" value="Gamma-glutamyl cyclotransferase-like"/>
    <property type="match status" value="1"/>
</dbReference>
<feature type="region of interest" description="Disordered" evidence="1">
    <location>
        <begin position="232"/>
        <end position="272"/>
    </location>
</feature>
<dbReference type="GeneID" id="26305821"/>